<dbReference type="InterPro" id="IPR000504">
    <property type="entry name" value="RRM_dom"/>
</dbReference>
<dbReference type="Proteomes" id="UP001066276">
    <property type="component" value="Chromosome 12"/>
</dbReference>
<dbReference type="PANTHER" id="PTHR23189">
    <property type="entry name" value="RNA RECOGNITION MOTIF-CONTAINING"/>
    <property type="match status" value="1"/>
</dbReference>
<name>A0AAV7KPU6_PLEWA</name>
<dbReference type="PROSITE" id="PS50102">
    <property type="entry name" value="RRM"/>
    <property type="match status" value="2"/>
</dbReference>
<dbReference type="AlphaFoldDB" id="A0AAV7KPU6"/>
<dbReference type="GO" id="GO:0003723">
    <property type="term" value="F:RNA binding"/>
    <property type="evidence" value="ECO:0007669"/>
    <property type="project" value="UniProtKB-UniRule"/>
</dbReference>
<evidence type="ECO:0000256" key="1">
    <source>
        <dbReference type="ARBA" id="ARBA00022884"/>
    </source>
</evidence>
<feature type="compositionally biased region" description="Gly residues" evidence="3">
    <location>
        <begin position="220"/>
        <end position="229"/>
    </location>
</feature>
<feature type="compositionally biased region" description="Gly residues" evidence="3">
    <location>
        <begin position="40"/>
        <end position="53"/>
    </location>
</feature>
<feature type="compositionally biased region" description="Gly residues" evidence="3">
    <location>
        <begin position="420"/>
        <end position="432"/>
    </location>
</feature>
<feature type="compositionally biased region" description="Basic and acidic residues" evidence="3">
    <location>
        <begin position="364"/>
        <end position="377"/>
    </location>
</feature>
<feature type="compositionally biased region" description="Basic and acidic residues" evidence="3">
    <location>
        <begin position="336"/>
        <end position="351"/>
    </location>
</feature>
<keyword evidence="1 2" id="KW-0694">RNA-binding</keyword>
<evidence type="ECO:0000256" key="2">
    <source>
        <dbReference type="PROSITE-ProRule" id="PRU00176"/>
    </source>
</evidence>
<feature type="compositionally biased region" description="Basic and acidic residues" evidence="3">
    <location>
        <begin position="207"/>
        <end position="216"/>
    </location>
</feature>
<feature type="region of interest" description="Disordered" evidence="3">
    <location>
        <begin position="995"/>
        <end position="1020"/>
    </location>
</feature>
<evidence type="ECO:0000259" key="4">
    <source>
        <dbReference type="PROSITE" id="PS50102"/>
    </source>
</evidence>
<dbReference type="InterPro" id="IPR012677">
    <property type="entry name" value="Nucleotide-bd_a/b_plait_sf"/>
</dbReference>
<feature type="region of interest" description="Disordered" evidence="3">
    <location>
        <begin position="32"/>
        <end position="721"/>
    </location>
</feature>
<dbReference type="SMART" id="SM00360">
    <property type="entry name" value="RRM"/>
    <property type="match status" value="3"/>
</dbReference>
<feature type="compositionally biased region" description="Gly residues" evidence="3">
    <location>
        <begin position="473"/>
        <end position="489"/>
    </location>
</feature>
<protein>
    <recommendedName>
        <fullName evidence="4">RRM domain-containing protein</fullName>
    </recommendedName>
</protein>
<feature type="compositionally biased region" description="Basic residues" evidence="3">
    <location>
        <begin position="669"/>
        <end position="703"/>
    </location>
</feature>
<feature type="domain" description="RRM" evidence="4">
    <location>
        <begin position="912"/>
        <end position="984"/>
    </location>
</feature>
<dbReference type="InterPro" id="IPR035979">
    <property type="entry name" value="RBD_domain_sf"/>
</dbReference>
<feature type="compositionally biased region" description="Basic and acidic residues" evidence="3">
    <location>
        <begin position="87"/>
        <end position="96"/>
    </location>
</feature>
<organism evidence="5 6">
    <name type="scientific">Pleurodeles waltl</name>
    <name type="common">Iberian ribbed newt</name>
    <dbReference type="NCBI Taxonomy" id="8319"/>
    <lineage>
        <taxon>Eukaryota</taxon>
        <taxon>Metazoa</taxon>
        <taxon>Chordata</taxon>
        <taxon>Craniata</taxon>
        <taxon>Vertebrata</taxon>
        <taxon>Euteleostomi</taxon>
        <taxon>Amphibia</taxon>
        <taxon>Batrachia</taxon>
        <taxon>Caudata</taxon>
        <taxon>Salamandroidea</taxon>
        <taxon>Salamandridae</taxon>
        <taxon>Pleurodelinae</taxon>
        <taxon>Pleurodeles</taxon>
    </lineage>
</organism>
<comment type="caution">
    <text evidence="5">The sequence shown here is derived from an EMBL/GenBank/DDBJ whole genome shotgun (WGS) entry which is preliminary data.</text>
</comment>
<dbReference type="Pfam" id="PF00076">
    <property type="entry name" value="RRM_1"/>
    <property type="match status" value="2"/>
</dbReference>
<dbReference type="Gene3D" id="3.30.70.330">
    <property type="match status" value="3"/>
</dbReference>
<feature type="domain" description="RRM" evidence="4">
    <location>
        <begin position="832"/>
        <end position="908"/>
    </location>
</feature>
<accession>A0AAV7KPU6</accession>
<feature type="compositionally biased region" description="Gly residues" evidence="3">
    <location>
        <begin position="125"/>
        <end position="157"/>
    </location>
</feature>
<dbReference type="EMBL" id="JANPWB010000016">
    <property type="protein sequence ID" value="KAJ1079879.1"/>
    <property type="molecule type" value="Genomic_DNA"/>
</dbReference>
<feature type="compositionally biased region" description="Basic and acidic residues" evidence="3">
    <location>
        <begin position="183"/>
        <end position="192"/>
    </location>
</feature>
<sequence length="1033" mass="109635">MGDRQALRIDYAHGTVPGTAFVIDEPFPITPCGLRVPAGGERGLGSGGGGSAGPWGEEPGPQRREEASWGGMDWSPSGPQSLFSDGGRFRAEDGAARRPNGSYPRRPPRGGPGPGGDLDDDGESFRGGPGQRPGMGGFRGRGPLGQQGGPGGRGRGGSPDDMDIVFRERGLLGQRGGPGGRGRSPEDNDHSFRGPPGPRGGFGGRGRAAEDMDSTFRGRGSMGQRGGFGGRERGADDSDGPFRARGLLGPPGGSGRRERAAGAEDTDGPFRARGPLLQPGAPGRRERMAGPEDPGAPFRARGQPGGAGRRERTTAADDSDAPFRARGLLGQPGGAGRRDRTAGADDRDGPFRARGPLVPPGGTGRRDRPARSDDSPSRARGPLVQPGRRGREQDGAEGASWGRGPTDQRGGRGPTDQRGGRGGRGRGSGQGGTDKSFQVKGPLVQPGKRAREQQAQLEAAGRGQGAPEDSGVTRGGPGGLMGRGRGRGAVGEEAPATQQQGKPFTPKPVSKHATPGKILTSQIPPLIKHPPVSKFRNRFPGSDDSSPSPSPPPGAKSNSLGPKGAPQAVVPGSKSSATQGPAPVVHISSSEATDSAIKKPEAVAPTKSSSRNRSPGKSSSRNRSPGKSSSRNRSPGKSSSRNRSPGKSSSRNRSPGKSSSNTRSSSKGQSRRSRSRSRRRSRSPRRHRSRSRSPHKRRSRSPQRQRSPYRPMSALPGEDEGYGIRVIGFPVRASDRTLQDGLYHEFKRHGKIISVDMHGCAEDRYAIIFYQNSSEREAALTAFKGHCFFGRPVHMEPWDSSKAGSAVRSWEDDASFRPLGERADEFHPRATKILFVGNLEKTLTREDLNNVFQRFGEILGIDLKKMVGLPNRFAFIQFIDIASVCRAIKEMDGELLRNTRLRLGFGRSKPTNCLWVDGLPDTLTESQLTAHFSAHGTVLKLSYDPAKGVALVFFKTVEQAEAALAEARGQTVAGNRIKVDFANSRSQAAFYRVTEPGPDDGIDVEPEKEAPPATGFKPSDIEAGDVLRKVLLV</sequence>
<keyword evidence="6" id="KW-1185">Reference proteome</keyword>
<gene>
    <name evidence="5" type="ORF">NDU88_000111</name>
</gene>
<feature type="compositionally biased region" description="Gly residues" evidence="3">
    <location>
        <begin position="173"/>
        <end position="182"/>
    </location>
</feature>
<feature type="compositionally biased region" description="Low complexity" evidence="3">
    <location>
        <begin position="608"/>
        <end position="668"/>
    </location>
</feature>
<evidence type="ECO:0000313" key="5">
    <source>
        <dbReference type="EMBL" id="KAJ1079879.1"/>
    </source>
</evidence>
<feature type="compositionally biased region" description="Basic and acidic residues" evidence="3">
    <location>
        <begin position="230"/>
        <end position="242"/>
    </location>
</feature>
<proteinExistence type="predicted"/>
<evidence type="ECO:0000313" key="6">
    <source>
        <dbReference type="Proteomes" id="UP001066276"/>
    </source>
</evidence>
<evidence type="ECO:0000256" key="3">
    <source>
        <dbReference type="SAM" id="MobiDB-lite"/>
    </source>
</evidence>
<reference evidence="5" key="1">
    <citation type="journal article" date="2022" name="bioRxiv">
        <title>Sequencing and chromosome-scale assembly of the giantPleurodeles waltlgenome.</title>
        <authorList>
            <person name="Brown T."/>
            <person name="Elewa A."/>
            <person name="Iarovenko S."/>
            <person name="Subramanian E."/>
            <person name="Araus A.J."/>
            <person name="Petzold A."/>
            <person name="Susuki M."/>
            <person name="Suzuki K.-i.T."/>
            <person name="Hayashi T."/>
            <person name="Toyoda A."/>
            <person name="Oliveira C."/>
            <person name="Osipova E."/>
            <person name="Leigh N.D."/>
            <person name="Simon A."/>
            <person name="Yun M.H."/>
        </authorList>
    </citation>
    <scope>NUCLEOTIDE SEQUENCE</scope>
    <source>
        <strain evidence="5">20211129_DDA</strain>
        <tissue evidence="5">Liver</tissue>
    </source>
</reference>
<dbReference type="SUPFAM" id="SSF54928">
    <property type="entry name" value="RNA-binding domain, RBD"/>
    <property type="match status" value="2"/>
</dbReference>